<evidence type="ECO:0000313" key="1">
    <source>
        <dbReference type="EMBL" id="SFB23984.1"/>
    </source>
</evidence>
<dbReference type="InterPro" id="IPR006439">
    <property type="entry name" value="HAD-SF_hydro_IA"/>
</dbReference>
<dbReference type="NCBIfam" id="TIGR01549">
    <property type="entry name" value="HAD-SF-IA-v1"/>
    <property type="match status" value="1"/>
</dbReference>
<keyword evidence="2" id="KW-1185">Reference proteome</keyword>
<dbReference type="PANTHER" id="PTHR47478">
    <property type="match status" value="1"/>
</dbReference>
<dbReference type="InterPro" id="IPR041492">
    <property type="entry name" value="HAD_2"/>
</dbReference>
<dbReference type="Gene3D" id="1.10.150.240">
    <property type="entry name" value="Putative phosphatase, domain 2"/>
    <property type="match status" value="1"/>
</dbReference>
<dbReference type="EMBL" id="FOKK01000006">
    <property type="protein sequence ID" value="SFB23984.1"/>
    <property type="molecule type" value="Genomic_DNA"/>
</dbReference>
<dbReference type="Proteomes" id="UP000198790">
    <property type="component" value="Unassembled WGS sequence"/>
</dbReference>
<name>A0A1I0ZEA5_9BACT</name>
<dbReference type="SFLD" id="SFLDG01135">
    <property type="entry name" value="C1.5.6:_HAD__Beta-PGM__Phospha"/>
    <property type="match status" value="1"/>
</dbReference>
<gene>
    <name evidence="1" type="ORF">SAMN04489723_10620</name>
</gene>
<dbReference type="AlphaFoldDB" id="A0A1I0ZEA5"/>
<protein>
    <submittedName>
        <fullName evidence="1">Putative hydrolase of the HAD superfamily</fullName>
    </submittedName>
</protein>
<keyword evidence="1" id="KW-0378">Hydrolase</keyword>
<organism evidence="1 2">
    <name type="scientific">Algoriphagus aquimarinus</name>
    <dbReference type="NCBI Taxonomy" id="237018"/>
    <lineage>
        <taxon>Bacteria</taxon>
        <taxon>Pseudomonadati</taxon>
        <taxon>Bacteroidota</taxon>
        <taxon>Cytophagia</taxon>
        <taxon>Cytophagales</taxon>
        <taxon>Cyclobacteriaceae</taxon>
        <taxon>Algoriphagus</taxon>
    </lineage>
</organism>
<dbReference type="PANTHER" id="PTHR47478:SF1">
    <property type="entry name" value="PYRIMIDINE 5'-NUCLEOTIDASE YJJG"/>
    <property type="match status" value="1"/>
</dbReference>
<proteinExistence type="predicted"/>
<dbReference type="Gene3D" id="3.40.50.1000">
    <property type="entry name" value="HAD superfamily/HAD-like"/>
    <property type="match status" value="1"/>
</dbReference>
<sequence length="231" mass="26742">MKTYQHLFFDLDHTLWDYDRNVQESLSELFLHYKLEELGVLSSQHFIDSFYAVNFKLWSAYDKGEMHKDELRGTRFPRIFAHAGIVDAVIPEEFEGDFMHRTSSKPHLFPHTIEILDYLKPKYKLYVITNGFDESQARKMSSSGLSDYFELVVTSETTGHKKPDPRIFQYAMEQAGASKEYSLMIGDNPISDIQGAHGAGIDQVFFNPLEKAIEMTPTYTISHLRELEDIL</sequence>
<dbReference type="NCBIfam" id="TIGR02254">
    <property type="entry name" value="YjjG_YfnB"/>
    <property type="match status" value="1"/>
</dbReference>
<dbReference type="GO" id="GO:0008253">
    <property type="term" value="F:5'-nucleotidase activity"/>
    <property type="evidence" value="ECO:0007669"/>
    <property type="project" value="InterPro"/>
</dbReference>
<dbReference type="InterPro" id="IPR052550">
    <property type="entry name" value="Pyrimidine_5'-ntase_YjjG"/>
</dbReference>
<dbReference type="InterPro" id="IPR036412">
    <property type="entry name" value="HAD-like_sf"/>
</dbReference>
<dbReference type="InterPro" id="IPR023198">
    <property type="entry name" value="PGP-like_dom2"/>
</dbReference>
<evidence type="ECO:0000313" key="2">
    <source>
        <dbReference type="Proteomes" id="UP000198790"/>
    </source>
</evidence>
<dbReference type="SUPFAM" id="SSF56784">
    <property type="entry name" value="HAD-like"/>
    <property type="match status" value="1"/>
</dbReference>
<dbReference type="CDD" id="cd04305">
    <property type="entry name" value="HAD_Neu5Ac-Pase_like"/>
    <property type="match status" value="1"/>
</dbReference>
<accession>A0A1I0ZEA5</accession>
<dbReference type="OrthoDB" id="9802350at2"/>
<reference evidence="1 2" key="1">
    <citation type="submission" date="2016-10" db="EMBL/GenBank/DDBJ databases">
        <authorList>
            <person name="de Groot N.N."/>
        </authorList>
    </citation>
    <scope>NUCLEOTIDE SEQUENCE [LARGE SCALE GENOMIC DNA]</scope>
    <source>
        <strain evidence="1 2">DSM 23399</strain>
    </source>
</reference>
<dbReference type="SFLD" id="SFLDG01129">
    <property type="entry name" value="C1.5:_HAD__Beta-PGM__Phosphata"/>
    <property type="match status" value="1"/>
</dbReference>
<dbReference type="STRING" id="237018.SAMN04489723_10620"/>
<dbReference type="RefSeq" id="WP_092896581.1">
    <property type="nucleotide sequence ID" value="NZ_FOKK01000006.1"/>
</dbReference>
<dbReference type="InterPro" id="IPR023214">
    <property type="entry name" value="HAD_sf"/>
</dbReference>
<dbReference type="SFLD" id="SFLDS00003">
    <property type="entry name" value="Haloacid_Dehalogenase"/>
    <property type="match status" value="1"/>
</dbReference>
<dbReference type="Pfam" id="PF13419">
    <property type="entry name" value="HAD_2"/>
    <property type="match status" value="1"/>
</dbReference>
<dbReference type="InterPro" id="IPR011951">
    <property type="entry name" value="HAD-SF_hydro_IA_YjjG/PynA"/>
</dbReference>